<feature type="chain" id="PRO_5011512154" evidence="1">
    <location>
        <begin position="20"/>
        <end position="83"/>
    </location>
</feature>
<evidence type="ECO:0000256" key="1">
    <source>
        <dbReference type="SAM" id="SignalP"/>
    </source>
</evidence>
<reference evidence="2 3" key="1">
    <citation type="submission" date="2016-10" db="EMBL/GenBank/DDBJ databases">
        <authorList>
            <person name="de Groot N.N."/>
        </authorList>
    </citation>
    <scope>NUCLEOTIDE SEQUENCE [LARGE SCALE GENOMIC DNA]</scope>
    <source>
        <strain evidence="2 3">CGMCC 1.10267</strain>
    </source>
</reference>
<name>A0A1G7V373_9HYPH</name>
<feature type="signal peptide" evidence="1">
    <location>
        <begin position="1"/>
        <end position="19"/>
    </location>
</feature>
<dbReference type="AlphaFoldDB" id="A0A1G7V373"/>
<evidence type="ECO:0000313" key="3">
    <source>
        <dbReference type="Proteomes" id="UP000199495"/>
    </source>
</evidence>
<organism evidence="2 3">
    <name type="scientific">Pelagibacterium luteolum</name>
    <dbReference type="NCBI Taxonomy" id="440168"/>
    <lineage>
        <taxon>Bacteria</taxon>
        <taxon>Pseudomonadati</taxon>
        <taxon>Pseudomonadota</taxon>
        <taxon>Alphaproteobacteria</taxon>
        <taxon>Hyphomicrobiales</taxon>
        <taxon>Devosiaceae</taxon>
        <taxon>Pelagibacterium</taxon>
    </lineage>
</organism>
<dbReference type="EMBL" id="FNCS01000003">
    <property type="protein sequence ID" value="SDG53410.1"/>
    <property type="molecule type" value="Genomic_DNA"/>
</dbReference>
<dbReference type="Proteomes" id="UP000199495">
    <property type="component" value="Unassembled WGS sequence"/>
</dbReference>
<proteinExistence type="predicted"/>
<protein>
    <submittedName>
        <fullName evidence="2">Uncharacterized protein</fullName>
    </submittedName>
</protein>
<keyword evidence="3" id="KW-1185">Reference proteome</keyword>
<gene>
    <name evidence="2" type="ORF">SAMN04487974_103410</name>
</gene>
<keyword evidence="1" id="KW-0732">Signal</keyword>
<dbReference type="STRING" id="440168.SAMN04487974_103410"/>
<evidence type="ECO:0000313" key="2">
    <source>
        <dbReference type="EMBL" id="SDG53410.1"/>
    </source>
</evidence>
<dbReference type="RefSeq" id="WP_090594690.1">
    <property type="nucleotide sequence ID" value="NZ_FNCS01000003.1"/>
</dbReference>
<accession>A0A1G7V373</accession>
<sequence length="83" mass="9493">MKRTFLASLSLLAMAGMSAAETLQNDPAVIEQLKEQNPFKVVDQLHDFTYAELDEMYPQLSDVLLQSLMYRIVESMKRTPIVE</sequence>